<dbReference type="Proteomes" id="UP000621560">
    <property type="component" value="Unassembled WGS sequence"/>
</dbReference>
<dbReference type="GO" id="GO:0005085">
    <property type="term" value="F:guanyl-nucleotide exchange factor activity"/>
    <property type="evidence" value="ECO:0007669"/>
    <property type="project" value="TreeGrafter"/>
</dbReference>
<feature type="signal peptide" evidence="1">
    <location>
        <begin position="1"/>
        <end position="26"/>
    </location>
</feature>
<feature type="non-terminal residue" evidence="3">
    <location>
        <position position="797"/>
    </location>
</feature>
<dbReference type="PANTHER" id="PTHR45982:SF1">
    <property type="entry name" value="REGULATOR OF CHROMOSOME CONDENSATION"/>
    <property type="match status" value="1"/>
</dbReference>
<dbReference type="InterPro" id="IPR032109">
    <property type="entry name" value="Big_3_5"/>
</dbReference>
<dbReference type="EMBL" id="JACXIZ010000034">
    <property type="protein sequence ID" value="MBD2847192.1"/>
    <property type="molecule type" value="Genomic_DNA"/>
</dbReference>
<evidence type="ECO:0000313" key="3">
    <source>
        <dbReference type="EMBL" id="MBD2847192.1"/>
    </source>
</evidence>
<dbReference type="PROSITE" id="PS50012">
    <property type="entry name" value="RCC1_3"/>
    <property type="match status" value="4"/>
</dbReference>
<comment type="caution">
    <text evidence="3">The sequence shown here is derived from an EMBL/GenBank/DDBJ whole genome shotgun (WGS) entry which is preliminary data.</text>
</comment>
<dbReference type="Pfam" id="PF00415">
    <property type="entry name" value="RCC1"/>
    <property type="match status" value="3"/>
</dbReference>
<dbReference type="Pfam" id="PF16640">
    <property type="entry name" value="Big_3_5"/>
    <property type="match status" value="1"/>
</dbReference>
<dbReference type="Gene3D" id="1.20.1270.90">
    <property type="entry name" value="AF1782-like"/>
    <property type="match status" value="3"/>
</dbReference>
<dbReference type="InterPro" id="IPR051553">
    <property type="entry name" value="Ran_GTPase-activating"/>
</dbReference>
<dbReference type="Gene3D" id="2.60.40.10">
    <property type="entry name" value="Immunoglobulins"/>
    <property type="match status" value="1"/>
</dbReference>
<feature type="domain" description="Bacterial Ig-like" evidence="2">
    <location>
        <begin position="393"/>
        <end position="478"/>
    </location>
</feature>
<reference evidence="3" key="1">
    <citation type="submission" date="2020-09" db="EMBL/GenBank/DDBJ databases">
        <title>A novel bacterium of genus Paenibacillus, isolated from South China Sea.</title>
        <authorList>
            <person name="Huang H."/>
            <person name="Mo K."/>
            <person name="Hu Y."/>
        </authorList>
    </citation>
    <scope>NUCLEOTIDE SEQUENCE</scope>
    <source>
        <strain evidence="3">IB182496</strain>
    </source>
</reference>
<keyword evidence="4" id="KW-1185">Reference proteome</keyword>
<proteinExistence type="predicted"/>
<dbReference type="InterPro" id="IPR009091">
    <property type="entry name" value="RCC1/BLIP-II"/>
</dbReference>
<evidence type="ECO:0000256" key="1">
    <source>
        <dbReference type="SAM" id="SignalP"/>
    </source>
</evidence>
<sequence>MKKGILLFISLLLAFGPLILPPKAAAAAAVFTDVASQNLASLALDSEGHMWAWGTNAVGQFGNGTTTATATPLQIDVRDSGVPVTFQQAEVGFEHSIALDGAGRIWTAGSNNVGQLGNGSTNASLSWGKLAITDAGSEEVFFSSVAAGRNVSYALDENGEIWGWGSRISATSPDSLIPIKLGLTDGGSPVEFLSISAYNAQAIALDSNNRLWQIAVVGGQTQKFDLTDGGTPAQFQAVSVGAGFGNGTHLALALEDDGEIWIWGDNAFGQLGEGYADATQTWAPEKLTVTDGGNTVTFTQVSGGNHYVLALDTNGDLWAWGKNNHGQLGDGTTGTVGPVKVTDDGTPVQFTSITAGFERSFALDADGRIWAWGLGYGLAPSPLPFSPTVGLGVSQSTSTYLEEITLTATVSGDLDAPTGTVTFRDGATPLGHATLNASGTATLNVSTLSVGSHSLTVHYAGDDNYTAFTSDPIAHTVAMPDAPELTLTPSTTADTFDPVTVSVDVQLDGDGNGLDSLQWLSGNRSAADFAGAGADITGPRSFAAAANGTYTVYARDDAGSETVETISVTNILVAGDASALLSAIADAEQALVDHPEGANVGDTPAAARTTLQAAINDAQAIANDAPNRTQAQLDSAETTLEAATTAFLGTVIGAGDASALLSAIADAEQALTDHPEGANVGDTPAAARTTLQDAIDDAQTIADDAPNQTQGQLDSAESTLEAATATFLGTVIGAGNASALLSAIADAEQALTDHPEGSNVGDAPTAARTTLQDAIDAAQTIADDAANQTQGQLDSAE</sequence>
<dbReference type="AlphaFoldDB" id="A0A927BVN7"/>
<organism evidence="3 4">
    <name type="scientific">Paenibacillus sabuli</name>
    <dbReference type="NCBI Taxonomy" id="2772509"/>
    <lineage>
        <taxon>Bacteria</taxon>
        <taxon>Bacillati</taxon>
        <taxon>Bacillota</taxon>
        <taxon>Bacilli</taxon>
        <taxon>Bacillales</taxon>
        <taxon>Paenibacillaceae</taxon>
        <taxon>Paenibacillus</taxon>
    </lineage>
</organism>
<dbReference type="InterPro" id="IPR000408">
    <property type="entry name" value="Reg_chr_condens"/>
</dbReference>
<dbReference type="SUPFAM" id="SSF50985">
    <property type="entry name" value="RCC1/BLIP-II"/>
    <property type="match status" value="2"/>
</dbReference>
<keyword evidence="1" id="KW-0732">Signal</keyword>
<dbReference type="RefSeq" id="WP_190920284.1">
    <property type="nucleotide sequence ID" value="NZ_JACXIZ010000034.1"/>
</dbReference>
<accession>A0A927BVN7</accession>
<name>A0A927BVN7_9BACL</name>
<gene>
    <name evidence="3" type="ORF">IDH44_18485</name>
</gene>
<evidence type="ECO:0000259" key="2">
    <source>
        <dbReference type="Pfam" id="PF16640"/>
    </source>
</evidence>
<dbReference type="Pfam" id="PF07554">
    <property type="entry name" value="FIVAR"/>
    <property type="match status" value="3"/>
</dbReference>
<dbReference type="Gene3D" id="2.130.10.30">
    <property type="entry name" value="Regulator of chromosome condensation 1/beta-lactamase-inhibitor protein II"/>
    <property type="match status" value="2"/>
</dbReference>
<dbReference type="PANTHER" id="PTHR45982">
    <property type="entry name" value="REGULATOR OF CHROMOSOME CONDENSATION"/>
    <property type="match status" value="1"/>
</dbReference>
<protein>
    <submittedName>
        <fullName evidence="3">Ig-like domain repeat protein</fullName>
    </submittedName>
</protein>
<feature type="chain" id="PRO_5038992886" evidence="1">
    <location>
        <begin position="27"/>
        <end position="797"/>
    </location>
</feature>
<dbReference type="GO" id="GO:0005737">
    <property type="term" value="C:cytoplasm"/>
    <property type="evidence" value="ECO:0007669"/>
    <property type="project" value="TreeGrafter"/>
</dbReference>
<dbReference type="PRINTS" id="PR00633">
    <property type="entry name" value="RCCNDNSATION"/>
</dbReference>
<evidence type="ECO:0000313" key="4">
    <source>
        <dbReference type="Proteomes" id="UP000621560"/>
    </source>
</evidence>
<dbReference type="InterPro" id="IPR013783">
    <property type="entry name" value="Ig-like_fold"/>
</dbReference>